<evidence type="ECO:0000256" key="1">
    <source>
        <dbReference type="SAM" id="SignalP"/>
    </source>
</evidence>
<proteinExistence type="predicted"/>
<evidence type="ECO:0000313" key="2">
    <source>
        <dbReference type="Proteomes" id="UP000887566"/>
    </source>
</evidence>
<protein>
    <submittedName>
        <fullName evidence="3">Uncharacterized protein</fullName>
    </submittedName>
</protein>
<feature type="signal peptide" evidence="1">
    <location>
        <begin position="1"/>
        <end position="18"/>
    </location>
</feature>
<keyword evidence="2" id="KW-1185">Reference proteome</keyword>
<keyword evidence="1" id="KW-0732">Signal</keyword>
<dbReference type="Proteomes" id="UP000887566">
    <property type="component" value="Unplaced"/>
</dbReference>
<accession>A0A914W1F7</accession>
<sequence length="380" mass="40724">MPFLGLVCILSLAVPSFGVFTACTDSWRTETTLTIGGASAKGEGMQCNPKLPMGGQCLQSINPSCDFNYKSFSYRCCGDLANPPNNGNDKPKCPSGTLNVNLNSVVRCVMASDDDTCPNGFKCTTASNVERSSVNGTVNPDVGAGKNPHLCCKASTSPSVAALETFEGEGLAPSVVPHSPDELIDTVYFGKHHVGLADDWSAMPDMMAAPLTSILLHSEQINGHFYHVLMFDASTNKDVILFMVNIKGRSGEGKKLTIPVPPFTDEPKPAVAYVVYDKNADGSYIYSEKYVAPKHNTSPHRFIVLVFKSVAAIPLATSADDKDPSKLNLLPSSQASHKTDFWPTSKGFGAFSTVSDFLRGEKGQQLLGKPIAGTFFYLTT</sequence>
<reference evidence="3" key="1">
    <citation type="submission" date="2022-11" db="UniProtKB">
        <authorList>
            <consortium name="WormBaseParasite"/>
        </authorList>
    </citation>
    <scope>IDENTIFICATION</scope>
</reference>
<dbReference type="AlphaFoldDB" id="A0A914W1F7"/>
<feature type="chain" id="PRO_5036973961" evidence="1">
    <location>
        <begin position="19"/>
        <end position="380"/>
    </location>
</feature>
<evidence type="ECO:0000313" key="3">
    <source>
        <dbReference type="WBParaSite" id="PSAMB.scaffold2960size20390.g19791.t1"/>
    </source>
</evidence>
<dbReference type="WBParaSite" id="PSAMB.scaffold2960size20390.g19791.t1">
    <property type="protein sequence ID" value="PSAMB.scaffold2960size20390.g19791.t1"/>
    <property type="gene ID" value="PSAMB.scaffold2960size20390.g19791"/>
</dbReference>
<name>A0A914W1F7_9BILA</name>
<organism evidence="2 3">
    <name type="scientific">Plectus sambesii</name>
    <dbReference type="NCBI Taxonomy" id="2011161"/>
    <lineage>
        <taxon>Eukaryota</taxon>
        <taxon>Metazoa</taxon>
        <taxon>Ecdysozoa</taxon>
        <taxon>Nematoda</taxon>
        <taxon>Chromadorea</taxon>
        <taxon>Plectida</taxon>
        <taxon>Plectina</taxon>
        <taxon>Plectoidea</taxon>
        <taxon>Plectidae</taxon>
        <taxon>Plectus</taxon>
    </lineage>
</organism>